<dbReference type="SUPFAM" id="SSF53383">
    <property type="entry name" value="PLP-dependent transferases"/>
    <property type="match status" value="1"/>
</dbReference>
<dbReference type="PANTHER" id="PTHR43586:SF8">
    <property type="entry name" value="CYSTEINE DESULFURASE 1, CHLOROPLASTIC"/>
    <property type="match status" value="1"/>
</dbReference>
<accession>A0A6P2BSU5</accession>
<dbReference type="AlphaFoldDB" id="A0A6P2BSU5"/>
<reference evidence="4 5" key="1">
    <citation type="submission" date="2018-11" db="EMBL/GenBank/DDBJ databases">
        <title>Trebonia kvetii gen.nov., sp.nov., a novel acidophilic actinobacterium, and proposal of the new actinobacterial family Treboniaceae fam. nov.</title>
        <authorList>
            <person name="Rapoport D."/>
            <person name="Sagova-Mareckova M."/>
            <person name="Sedlacek I."/>
            <person name="Provaznik J."/>
            <person name="Kralova S."/>
            <person name="Pavlinic D."/>
            <person name="Benes V."/>
            <person name="Kopecky J."/>
        </authorList>
    </citation>
    <scope>NUCLEOTIDE SEQUENCE [LARGE SCALE GENOMIC DNA]</scope>
    <source>
        <strain evidence="4 5">15Tr583</strain>
    </source>
</reference>
<evidence type="ECO:0000313" key="5">
    <source>
        <dbReference type="Proteomes" id="UP000460272"/>
    </source>
</evidence>
<keyword evidence="5" id="KW-1185">Reference proteome</keyword>
<evidence type="ECO:0000256" key="2">
    <source>
        <dbReference type="ARBA" id="ARBA00022898"/>
    </source>
</evidence>
<evidence type="ECO:0000259" key="3">
    <source>
        <dbReference type="Pfam" id="PF00266"/>
    </source>
</evidence>
<dbReference type="Gene3D" id="3.40.640.10">
    <property type="entry name" value="Type I PLP-dependent aspartate aminotransferase-like (Major domain)"/>
    <property type="match status" value="1"/>
</dbReference>
<dbReference type="InterPro" id="IPR000192">
    <property type="entry name" value="Aminotrans_V_dom"/>
</dbReference>
<proteinExistence type="predicted"/>
<keyword evidence="4" id="KW-0808">Transferase</keyword>
<dbReference type="EMBL" id="RPFW01000006">
    <property type="protein sequence ID" value="TVZ01948.1"/>
    <property type="molecule type" value="Genomic_DNA"/>
</dbReference>
<sequence>MASLHNQAQRDSLARAVRFSMVKPDFVPVSWYKVFGYPTGVGCLIARREALQRLRRPWFAGGSVYLASALAGWCTPAADEARFEDGTLSFLQIPDLEAGLSWINGIGIDLIHQRVMCLTGWLLDRLAALRHRNGEPMARIYAIRTGCFCNPGAVEAAFNLTRADWRRALRGTARTTDQYLELLGMPSGGSLRASLGLASNVDDVERLLAFVQATYRDRVVRPGGLAPRKGC</sequence>
<evidence type="ECO:0000313" key="4">
    <source>
        <dbReference type="EMBL" id="TVZ01948.1"/>
    </source>
</evidence>
<comment type="cofactor">
    <cofactor evidence="1">
        <name>pyridoxal 5'-phosphate</name>
        <dbReference type="ChEBI" id="CHEBI:597326"/>
    </cofactor>
</comment>
<dbReference type="InterPro" id="IPR015421">
    <property type="entry name" value="PyrdxlP-dep_Trfase_major"/>
</dbReference>
<comment type="caution">
    <text evidence="4">The sequence shown here is derived from an EMBL/GenBank/DDBJ whole genome shotgun (WGS) entry which is preliminary data.</text>
</comment>
<keyword evidence="4" id="KW-0032">Aminotransferase</keyword>
<gene>
    <name evidence="4" type="ORF">EAS64_31440</name>
</gene>
<dbReference type="Gene3D" id="3.90.1150.10">
    <property type="entry name" value="Aspartate Aminotransferase, domain 1"/>
    <property type="match status" value="1"/>
</dbReference>
<dbReference type="Pfam" id="PF00266">
    <property type="entry name" value="Aminotran_5"/>
    <property type="match status" value="1"/>
</dbReference>
<dbReference type="Proteomes" id="UP000460272">
    <property type="component" value="Unassembled WGS sequence"/>
</dbReference>
<dbReference type="InterPro" id="IPR015422">
    <property type="entry name" value="PyrdxlP-dep_Trfase_small"/>
</dbReference>
<evidence type="ECO:0000256" key="1">
    <source>
        <dbReference type="ARBA" id="ARBA00001933"/>
    </source>
</evidence>
<organism evidence="4 5">
    <name type="scientific">Trebonia kvetii</name>
    <dbReference type="NCBI Taxonomy" id="2480626"/>
    <lineage>
        <taxon>Bacteria</taxon>
        <taxon>Bacillati</taxon>
        <taxon>Actinomycetota</taxon>
        <taxon>Actinomycetes</taxon>
        <taxon>Streptosporangiales</taxon>
        <taxon>Treboniaceae</taxon>
        <taxon>Trebonia</taxon>
    </lineage>
</organism>
<feature type="domain" description="Aminotransferase class V" evidence="3">
    <location>
        <begin position="18"/>
        <end position="207"/>
    </location>
</feature>
<dbReference type="GO" id="GO:0008483">
    <property type="term" value="F:transaminase activity"/>
    <property type="evidence" value="ECO:0007669"/>
    <property type="project" value="UniProtKB-KW"/>
</dbReference>
<name>A0A6P2BSU5_9ACTN</name>
<dbReference type="InterPro" id="IPR015424">
    <property type="entry name" value="PyrdxlP-dep_Trfase"/>
</dbReference>
<protein>
    <submittedName>
        <fullName evidence="4">Aminotransferase class V-fold PLP-dependent enzyme</fullName>
    </submittedName>
</protein>
<dbReference type="RefSeq" id="WP_145858915.1">
    <property type="nucleotide sequence ID" value="NZ_RPFW01000006.1"/>
</dbReference>
<dbReference type="PANTHER" id="PTHR43586">
    <property type="entry name" value="CYSTEINE DESULFURASE"/>
    <property type="match status" value="1"/>
</dbReference>
<dbReference type="OrthoDB" id="3435185at2"/>
<keyword evidence="2" id="KW-0663">Pyridoxal phosphate</keyword>